<name>A0AAU2A2W4_9ACTN</name>
<evidence type="ECO:0000313" key="1">
    <source>
        <dbReference type="EMBL" id="WTT18193.1"/>
    </source>
</evidence>
<reference evidence="1" key="1">
    <citation type="submission" date="2022-10" db="EMBL/GenBank/DDBJ databases">
        <title>The complete genomes of actinobacterial strains from the NBC collection.</title>
        <authorList>
            <person name="Joergensen T.S."/>
            <person name="Alvarez Arevalo M."/>
            <person name="Sterndorff E.B."/>
            <person name="Faurdal D."/>
            <person name="Vuksanovic O."/>
            <person name="Mourched A.-S."/>
            <person name="Charusanti P."/>
            <person name="Shaw S."/>
            <person name="Blin K."/>
            <person name="Weber T."/>
        </authorList>
    </citation>
    <scope>NUCLEOTIDE SEQUENCE</scope>
    <source>
        <strain evidence="1">NBC_00093</strain>
    </source>
</reference>
<protein>
    <submittedName>
        <fullName evidence="1">Uncharacterized protein</fullName>
    </submittedName>
</protein>
<organism evidence="1">
    <name type="scientific">Streptomyces sp. NBC_00093</name>
    <dbReference type="NCBI Taxonomy" id="2975649"/>
    <lineage>
        <taxon>Bacteria</taxon>
        <taxon>Bacillati</taxon>
        <taxon>Actinomycetota</taxon>
        <taxon>Actinomycetes</taxon>
        <taxon>Kitasatosporales</taxon>
        <taxon>Streptomycetaceae</taxon>
        <taxon>Streptomyces</taxon>
    </lineage>
</organism>
<gene>
    <name evidence="1" type="ORF">OHA22_22965</name>
</gene>
<accession>A0AAU2A2W4</accession>
<proteinExistence type="predicted"/>
<dbReference type="EMBL" id="CP108222">
    <property type="protein sequence ID" value="WTT18193.1"/>
    <property type="molecule type" value="Genomic_DNA"/>
</dbReference>
<sequence length="121" mass="13898">MFESIQWRCHVHANDRRSAERVVGRLADRLDRPVEIENYERYCKFPELAVLRLVSPLQCPTPERALMTVLECAWKIATPWSLGSQGPGNQHEFEGIAAANIGAHFNVPGVEWMEFRIADRH</sequence>
<dbReference type="AlphaFoldDB" id="A0AAU2A2W4"/>